<comment type="subcellular location">
    <subcellularLocation>
        <location evidence="1">Nucleus</location>
    </subcellularLocation>
</comment>
<dbReference type="EMBL" id="GIBP01007317">
    <property type="protein sequence ID" value="NDV36286.1"/>
    <property type="molecule type" value="Transcribed_RNA"/>
</dbReference>
<protein>
    <recommendedName>
        <fullName evidence="1">Repressor of RNA polymerase III transcription</fullName>
    </recommendedName>
</protein>
<dbReference type="InterPro" id="IPR015257">
    <property type="entry name" value="Maf1"/>
</dbReference>
<dbReference type="GO" id="GO:0000994">
    <property type="term" value="F:RNA polymerase III core binding"/>
    <property type="evidence" value="ECO:0007669"/>
    <property type="project" value="TreeGrafter"/>
</dbReference>
<keyword evidence="1" id="KW-0804">Transcription</keyword>
<keyword evidence="1" id="KW-0678">Repressor</keyword>
<dbReference type="Pfam" id="PF09174">
    <property type="entry name" value="Maf1"/>
    <property type="match status" value="1"/>
</dbReference>
<reference evidence="2" key="1">
    <citation type="journal article" date="2020" name="J. Eukaryot. Microbiol.">
        <title>De novo Sequencing, Assembly and Annotation of the Transcriptome for the Free-Living Testate Amoeba Arcella intermedia.</title>
        <authorList>
            <person name="Ribeiro G.M."/>
            <person name="Porfirio-Sousa A.L."/>
            <person name="Maurer-Alcala X.X."/>
            <person name="Katz L.A."/>
            <person name="Lahr D.J.G."/>
        </authorList>
    </citation>
    <scope>NUCLEOTIDE SEQUENCE</scope>
</reference>
<dbReference type="Gene3D" id="3.40.1000.50">
    <property type="entry name" value="Repressor of RNA polymerase III transcription Maf1"/>
    <property type="match status" value="1"/>
</dbReference>
<evidence type="ECO:0000256" key="1">
    <source>
        <dbReference type="PIRNR" id="PIRNR037240"/>
    </source>
</evidence>
<keyword evidence="1" id="KW-0805">Transcription regulation</keyword>
<dbReference type="PANTHER" id="PTHR22504">
    <property type="entry name" value="REPRESSOR OF RNA POLYMERASE III TRANSCRIPTION MAF1"/>
    <property type="match status" value="1"/>
</dbReference>
<evidence type="ECO:0000313" key="2">
    <source>
        <dbReference type="EMBL" id="NDV36286.1"/>
    </source>
</evidence>
<proteinExistence type="inferred from homology"/>
<dbReference type="GO" id="GO:0016480">
    <property type="term" value="P:negative regulation of transcription by RNA polymerase III"/>
    <property type="evidence" value="ECO:0007669"/>
    <property type="project" value="UniProtKB-UniRule"/>
</dbReference>
<dbReference type="PANTHER" id="PTHR22504:SF0">
    <property type="entry name" value="REPRESSOR OF RNA POLYMERASE III TRANSCRIPTION MAF1 HOMOLOG"/>
    <property type="match status" value="1"/>
</dbReference>
<dbReference type="PIRSF" id="PIRSF037240">
    <property type="entry name" value="RNA_polIII_Trep_MAF1"/>
    <property type="match status" value="1"/>
</dbReference>
<organism evidence="2">
    <name type="scientific">Arcella intermedia</name>
    <dbReference type="NCBI Taxonomy" id="1963864"/>
    <lineage>
        <taxon>Eukaryota</taxon>
        <taxon>Amoebozoa</taxon>
        <taxon>Tubulinea</taxon>
        <taxon>Elardia</taxon>
        <taxon>Arcellinida</taxon>
        <taxon>Sphaerothecina</taxon>
        <taxon>Arcellidae</taxon>
        <taxon>Arcella</taxon>
    </lineage>
</organism>
<keyword evidence="1" id="KW-0539">Nucleus</keyword>
<comment type="similarity">
    <text evidence="1">Belongs to the MAF1 family.</text>
</comment>
<dbReference type="InterPro" id="IPR038564">
    <property type="entry name" value="Maf1_sf"/>
</dbReference>
<sequence length="226" mass="26194">MKFLTLIALANASSILNDLDNGDTSIESRIEAYTCKRAGTDKKLYKDLETQYKAELARSPHDNTLSVSPFGPMTHKRSRETLIELISTLNAAFPDYDFSYLRGEHFVKEELFSVVSDINSRLESIPNYEEVKEKVWNAIDTEIQLQDCDIYSFRPDIDSNPFEGTVWNFNYFFFNKKKLKRIVIWTCCAKWKGEEDAVLPALPEKISVPLYPEGDFDMNEMMDYVY</sequence>
<accession>A0A6B2LGU0</accession>
<dbReference type="AlphaFoldDB" id="A0A6B2LGU0"/>
<name>A0A6B2LGU0_9EUKA</name>
<dbReference type="GO" id="GO:0005634">
    <property type="term" value="C:nucleus"/>
    <property type="evidence" value="ECO:0007669"/>
    <property type="project" value="UniProtKB-SubCell"/>
</dbReference>